<proteinExistence type="predicted"/>
<dbReference type="OrthoDB" id="1394818at2759"/>
<evidence type="ECO:0000256" key="1">
    <source>
        <dbReference type="SAM" id="MobiDB-lite"/>
    </source>
</evidence>
<comment type="caution">
    <text evidence="3">The sequence shown here is derived from an EMBL/GenBank/DDBJ whole genome shotgun (WGS) entry which is preliminary data.</text>
</comment>
<organism evidence="3 4">
    <name type="scientific">Balaenoptera physalus</name>
    <name type="common">Fin whale</name>
    <name type="synonym">Balaena physalus</name>
    <dbReference type="NCBI Taxonomy" id="9770"/>
    <lineage>
        <taxon>Eukaryota</taxon>
        <taxon>Metazoa</taxon>
        <taxon>Chordata</taxon>
        <taxon>Craniata</taxon>
        <taxon>Vertebrata</taxon>
        <taxon>Euteleostomi</taxon>
        <taxon>Mammalia</taxon>
        <taxon>Eutheria</taxon>
        <taxon>Laurasiatheria</taxon>
        <taxon>Artiodactyla</taxon>
        <taxon>Whippomorpha</taxon>
        <taxon>Cetacea</taxon>
        <taxon>Mysticeti</taxon>
        <taxon>Balaenopteridae</taxon>
        <taxon>Balaenoptera</taxon>
    </lineage>
</organism>
<dbReference type="EMBL" id="SGJD01000291">
    <property type="protein sequence ID" value="KAB0405850.1"/>
    <property type="molecule type" value="Genomic_DNA"/>
</dbReference>
<dbReference type="AlphaFoldDB" id="A0A6A1QCP1"/>
<accession>A0A6A1QCP1</accession>
<feature type="transmembrane region" description="Helical" evidence="2">
    <location>
        <begin position="34"/>
        <end position="54"/>
    </location>
</feature>
<name>A0A6A1QCP1_BALPH</name>
<dbReference type="Proteomes" id="UP000437017">
    <property type="component" value="Unassembled WGS sequence"/>
</dbReference>
<protein>
    <recommendedName>
        <fullName evidence="5">Leucine-rich repeat-containing protein 31</fullName>
    </recommendedName>
</protein>
<dbReference type="SMART" id="SM00368">
    <property type="entry name" value="LRR_RI"/>
    <property type="match status" value="4"/>
</dbReference>
<feature type="region of interest" description="Disordered" evidence="1">
    <location>
        <begin position="135"/>
        <end position="169"/>
    </location>
</feature>
<reference evidence="3 4" key="1">
    <citation type="journal article" date="2019" name="PLoS ONE">
        <title>Genomic analyses reveal an absence of contemporary introgressive admixture between fin whales and blue whales, despite known hybrids.</title>
        <authorList>
            <person name="Westbury M.V."/>
            <person name="Petersen B."/>
            <person name="Lorenzen E.D."/>
        </authorList>
    </citation>
    <scope>NUCLEOTIDE SEQUENCE [LARGE SCALE GENOMIC DNA]</scope>
    <source>
        <strain evidence="3">FinWhale-01</strain>
    </source>
</reference>
<dbReference type="InterPro" id="IPR042419">
    <property type="entry name" value="LRC31"/>
</dbReference>
<keyword evidence="2" id="KW-1133">Transmembrane helix</keyword>
<evidence type="ECO:0008006" key="5">
    <source>
        <dbReference type="Google" id="ProtNLM"/>
    </source>
</evidence>
<evidence type="ECO:0000313" key="3">
    <source>
        <dbReference type="EMBL" id="KAB0405850.1"/>
    </source>
</evidence>
<keyword evidence="2" id="KW-0472">Membrane</keyword>
<evidence type="ECO:0000313" key="4">
    <source>
        <dbReference type="Proteomes" id="UP000437017"/>
    </source>
</evidence>
<feature type="compositionally biased region" description="Polar residues" evidence="1">
    <location>
        <begin position="102"/>
        <end position="123"/>
    </location>
</feature>
<dbReference type="PANTHER" id="PTHR24109:SF3">
    <property type="entry name" value="LEUCINE-RICH REPEAT-CONTAINING PROTEIN 31"/>
    <property type="match status" value="1"/>
</dbReference>
<sequence>MGKSLIGMCVCVCVRALRGGMCGEVANLRMSIRLALMVGINATYLIVLVLSQFFKTQAMPLIVQRLCSKTGLVQLLDRLLFSSEILENRKPQEDGLLRKTPFNLSTSQTGNKSSSDGETKPQTSFVNKCIRGSKFRSPKAENRKESHDLKTTDFRPSDETPKPNEMEENEPLLQKLGKNPVDKCLDRNNCRLTTADVREPVALLPSLPDLEKLDISWNDFVGRTLHLLMQQTHLVSKLKILRLGSCRLTADDIRALGEALKALPELELNLSWNRNLPLILQTFREGSKIQMLELVDSALTSEDAAFVGQLLLRLQNLEVLDLSINRNIDGSLNSIAQGLKSTLNLKALKLHSCGLSQKSVKLLDAAFRYLCEQRTLDLSCDKEMSGGFEDSPGLATLKHVEGLDFHQCSLTADDTVSLRRRLWDPNTLKTLCEMLPKTSLKSLLINNCALESETFTALAEASIHLPALEIVNLSWNKCVGSNLKLLLETLKLSTSLQVLRLSSCSLVTEDVALLGFTYWFHPKQSWHSGPSVPALPTGHLARLRKLDLSYNDSICDAEWTIFCQNLWLLKELTELDISLQPSAFRECGQWFRHLLCAVTKLPEITEIGMKRWVLPASQEEELESFDQDHRSSIHFDHGGFQ</sequence>
<keyword evidence="4" id="KW-1185">Reference proteome</keyword>
<dbReference type="SUPFAM" id="SSF52047">
    <property type="entry name" value="RNI-like"/>
    <property type="match status" value="1"/>
</dbReference>
<dbReference type="PANTHER" id="PTHR24109">
    <property type="entry name" value="LEUCINE-RICH REPEAT-CONTAINING PROTEIN 31"/>
    <property type="match status" value="1"/>
</dbReference>
<evidence type="ECO:0000256" key="2">
    <source>
        <dbReference type="SAM" id="Phobius"/>
    </source>
</evidence>
<dbReference type="Gene3D" id="3.80.10.10">
    <property type="entry name" value="Ribonuclease Inhibitor"/>
    <property type="match status" value="4"/>
</dbReference>
<feature type="region of interest" description="Disordered" evidence="1">
    <location>
        <begin position="96"/>
        <end position="123"/>
    </location>
</feature>
<feature type="compositionally biased region" description="Basic and acidic residues" evidence="1">
    <location>
        <begin position="138"/>
        <end position="165"/>
    </location>
</feature>
<dbReference type="InterPro" id="IPR032675">
    <property type="entry name" value="LRR_dom_sf"/>
</dbReference>
<gene>
    <name evidence="3" type="ORF">E2I00_004327</name>
</gene>
<keyword evidence="2" id="KW-0812">Transmembrane</keyword>